<dbReference type="PROSITE" id="PS50112">
    <property type="entry name" value="PAS"/>
    <property type="match status" value="1"/>
</dbReference>
<dbReference type="FunFam" id="3.30.70.1230:FF:000016">
    <property type="entry name" value="Adenylate/guanylate cyclase domain-containing protein"/>
    <property type="match status" value="1"/>
</dbReference>
<evidence type="ECO:0000259" key="7">
    <source>
        <dbReference type="PROSITE" id="PS50112"/>
    </source>
</evidence>
<dbReference type="InterPro" id="IPR029016">
    <property type="entry name" value="GAF-like_dom_sf"/>
</dbReference>
<dbReference type="InterPro" id="IPR035965">
    <property type="entry name" value="PAS-like_dom_sf"/>
</dbReference>
<dbReference type="Pfam" id="PF13188">
    <property type="entry name" value="PAS_8"/>
    <property type="match status" value="1"/>
</dbReference>
<dbReference type="Gene3D" id="3.30.450.40">
    <property type="match status" value="2"/>
</dbReference>
<dbReference type="Gene3D" id="3.30.450.20">
    <property type="entry name" value="PAS domain"/>
    <property type="match status" value="1"/>
</dbReference>
<dbReference type="Pfam" id="PF01590">
    <property type="entry name" value="GAF"/>
    <property type="match status" value="2"/>
</dbReference>
<keyword evidence="4" id="KW-0812">Transmembrane</keyword>
<accession>A0A1U7JAA6</accession>
<evidence type="ECO:0000313" key="9">
    <source>
        <dbReference type="EMBL" id="OKH50714.1"/>
    </source>
</evidence>
<reference evidence="9 10" key="1">
    <citation type="submission" date="2016-11" db="EMBL/GenBank/DDBJ databases">
        <title>Draft Genome Sequences of Nine Cyanobacterial Strains from Diverse Habitats.</title>
        <authorList>
            <person name="Zhu T."/>
            <person name="Hou S."/>
            <person name="Lu X."/>
            <person name="Hess W.R."/>
        </authorList>
    </citation>
    <scope>NUCLEOTIDE SEQUENCE [LARGE SCALE GENOMIC DNA]</scope>
    <source>
        <strain evidence="9 10">NIES-30</strain>
    </source>
</reference>
<evidence type="ECO:0000256" key="1">
    <source>
        <dbReference type="ARBA" id="ARBA00004196"/>
    </source>
</evidence>
<dbReference type="Proteomes" id="UP000185557">
    <property type="component" value="Unassembled WGS sequence"/>
</dbReference>
<dbReference type="EMBL" id="MRCG01000001">
    <property type="protein sequence ID" value="OKH50714.1"/>
    <property type="molecule type" value="Genomic_DNA"/>
</dbReference>
<comment type="caution">
    <text evidence="9">The sequence shown here is derived from an EMBL/GenBank/DDBJ whole genome shotgun (WGS) entry which is preliminary data.</text>
</comment>
<evidence type="ECO:0000256" key="2">
    <source>
        <dbReference type="ARBA" id="ARBA00005381"/>
    </source>
</evidence>
<dbReference type="SMART" id="SM00044">
    <property type="entry name" value="CYCc"/>
    <property type="match status" value="1"/>
</dbReference>
<organism evidence="9 10">
    <name type="scientific">Phormidium tenue NIES-30</name>
    <dbReference type="NCBI Taxonomy" id="549789"/>
    <lineage>
        <taxon>Bacteria</taxon>
        <taxon>Bacillati</taxon>
        <taxon>Cyanobacteriota</taxon>
        <taxon>Cyanophyceae</taxon>
        <taxon>Oscillatoriophycideae</taxon>
        <taxon>Oscillatoriales</taxon>
        <taxon>Oscillatoriaceae</taxon>
        <taxon>Phormidium</taxon>
    </lineage>
</organism>
<name>A0A1U7JAA6_9CYAN</name>
<dbReference type="InterPro" id="IPR050697">
    <property type="entry name" value="Adenylyl/Guanylyl_Cyclase_3/4"/>
</dbReference>
<dbReference type="SUPFAM" id="SSF55785">
    <property type="entry name" value="PYP-like sensor domain (PAS domain)"/>
    <property type="match status" value="1"/>
</dbReference>
<dbReference type="CDD" id="cd00130">
    <property type="entry name" value="PAS"/>
    <property type="match status" value="1"/>
</dbReference>
<keyword evidence="10" id="KW-1185">Reference proteome</keyword>
<dbReference type="Gene3D" id="3.30.70.1230">
    <property type="entry name" value="Nucleotide cyclase"/>
    <property type="match status" value="1"/>
</dbReference>
<dbReference type="InterPro" id="IPR000014">
    <property type="entry name" value="PAS"/>
</dbReference>
<dbReference type="PANTHER" id="PTHR43081:SF1">
    <property type="entry name" value="ADENYLATE CYCLASE, TERMINAL-DIFFERENTIATION SPECIFIC"/>
    <property type="match status" value="1"/>
</dbReference>
<dbReference type="GO" id="GO:0035556">
    <property type="term" value="P:intracellular signal transduction"/>
    <property type="evidence" value="ECO:0007669"/>
    <property type="project" value="InterPro"/>
</dbReference>
<dbReference type="SUPFAM" id="SSF55073">
    <property type="entry name" value="Nucleotide cyclase"/>
    <property type="match status" value="1"/>
</dbReference>
<dbReference type="SUPFAM" id="SSF55781">
    <property type="entry name" value="GAF domain-like"/>
    <property type="match status" value="2"/>
</dbReference>
<keyword evidence="6" id="KW-0472">Membrane</keyword>
<protein>
    <submittedName>
        <fullName evidence="9">Adenylate/guanylate cyclase domain-containing protein</fullName>
    </submittedName>
</protein>
<gene>
    <name evidence="9" type="ORF">NIES30_01055</name>
</gene>
<evidence type="ECO:0000256" key="5">
    <source>
        <dbReference type="ARBA" id="ARBA00022989"/>
    </source>
</evidence>
<dbReference type="AlphaFoldDB" id="A0A1U7JAA6"/>
<dbReference type="STRING" id="549789.NIES30_01055"/>
<keyword evidence="3" id="KW-1003">Cell membrane</keyword>
<dbReference type="GO" id="GO:0006171">
    <property type="term" value="P:cAMP biosynthetic process"/>
    <property type="evidence" value="ECO:0007669"/>
    <property type="project" value="TreeGrafter"/>
</dbReference>
<dbReference type="CDD" id="cd07302">
    <property type="entry name" value="CHD"/>
    <property type="match status" value="1"/>
</dbReference>
<sequence length="855" mass="95212">MAPQIDGLSGPVFNQRSMITALSLANQTSSLTNRVRDLPTPQFISLLDQITAEFEHFLRAIDMINNESLEVMLEQILEAFTLKIGQILQAERTTIFMVDQEKQELWSKIAQGDGERSLEIRVPMGKGISGHVATHVLPLNIPDAYADDRFDPTHDKKTGYRTRSILCMPVLSKKTDNIVAVVQLLNKLNHTPFDEQDERHFKEFAESLGVILESCNSFYIAARNQKGVAALLKAISSLEQSLDLEKTLQSVMGEARQLMQADRSTLWLIDDESGDLWSKVKSADGKSMVELRNPKNSGIVGHVATTGELLNIPDAYQDPRFNPEPDKRTGYRTRNILCMPVFDSGGKLIAVTQLINKAQGTFTTSDEAFMRAFNIQAGVALENAKLFESVLVEKQYQKDILQSLSDAVISTDMDGRIITINDAALQLIGCPEDTDHSRTIRDRWCAALLHRPVWEAIPVESLRCRIQDSLSTGARHYVPEQSLRVAIAPGPGTELDPISELALPDSDNPALYRPWGDPTGTPVPKEVVQIIERSINLTVNPLTNPEGGVLGGLLVLEDISQEKRMKSTLYRYMTPGVAERVMALGDDLLMKGERKDVTVLFSDIRGYTTLTEDLEADKVVEMLNAYFETMVESVFHFEGTLDKFIGDALMAVFGAPLPLTNHAWAAVQSALDMRRRLAKFNNERGALGQPKIRIGIGVSSGEVVSGNIGSQRKMEYTVIGDGVNLSSRLEGVTKEYGCDIVISEYTYALCADRIWARELDRTQVKGKQRAVGIYELIDQRDAPLTADTEAFLGLYAQARSAYTAMQFEQALRLFEQAQQMRPHDKAVTVHLSRARQYLVQPPPEDWDGVYVMTTK</sequence>
<dbReference type="RefSeq" id="WP_073606530.1">
    <property type="nucleotide sequence ID" value="NZ_MRCG01000001.1"/>
</dbReference>
<dbReference type="GO" id="GO:0004016">
    <property type="term" value="F:adenylate cyclase activity"/>
    <property type="evidence" value="ECO:0007669"/>
    <property type="project" value="UniProtKB-ARBA"/>
</dbReference>
<feature type="domain" description="Guanylate cyclase" evidence="8">
    <location>
        <begin position="598"/>
        <end position="730"/>
    </location>
</feature>
<dbReference type="PANTHER" id="PTHR43081">
    <property type="entry name" value="ADENYLATE CYCLASE, TERMINAL-DIFFERENTIATION SPECIFIC-RELATED"/>
    <property type="match status" value="1"/>
</dbReference>
<dbReference type="InterPro" id="IPR001054">
    <property type="entry name" value="A/G_cyclase"/>
</dbReference>
<evidence type="ECO:0000313" key="10">
    <source>
        <dbReference type="Proteomes" id="UP000185557"/>
    </source>
</evidence>
<evidence type="ECO:0000256" key="4">
    <source>
        <dbReference type="ARBA" id="ARBA00022692"/>
    </source>
</evidence>
<dbReference type="InterPro" id="IPR029787">
    <property type="entry name" value="Nucleotide_cyclase"/>
</dbReference>
<dbReference type="SMART" id="SM00065">
    <property type="entry name" value="GAF"/>
    <property type="match status" value="2"/>
</dbReference>
<comment type="subcellular location">
    <subcellularLocation>
        <location evidence="1">Cell envelope</location>
    </subcellularLocation>
</comment>
<proteinExistence type="inferred from homology"/>
<dbReference type="Pfam" id="PF00211">
    <property type="entry name" value="Guanylate_cyc"/>
    <property type="match status" value="1"/>
</dbReference>
<evidence type="ECO:0000259" key="8">
    <source>
        <dbReference type="PROSITE" id="PS50125"/>
    </source>
</evidence>
<evidence type="ECO:0000256" key="3">
    <source>
        <dbReference type="ARBA" id="ARBA00022475"/>
    </source>
</evidence>
<evidence type="ECO:0000256" key="6">
    <source>
        <dbReference type="ARBA" id="ARBA00023136"/>
    </source>
</evidence>
<feature type="domain" description="PAS" evidence="7">
    <location>
        <begin position="393"/>
        <end position="429"/>
    </location>
</feature>
<keyword evidence="5" id="KW-1133">Transmembrane helix</keyword>
<dbReference type="SMART" id="SM00091">
    <property type="entry name" value="PAS"/>
    <property type="match status" value="1"/>
</dbReference>
<dbReference type="PROSITE" id="PS50125">
    <property type="entry name" value="GUANYLATE_CYCLASE_2"/>
    <property type="match status" value="1"/>
</dbReference>
<dbReference type="GO" id="GO:0030313">
    <property type="term" value="C:cell envelope"/>
    <property type="evidence" value="ECO:0007669"/>
    <property type="project" value="UniProtKB-SubCell"/>
</dbReference>
<comment type="similarity">
    <text evidence="2">Belongs to the adenylyl cyclase class-3 family.</text>
</comment>
<dbReference type="InterPro" id="IPR003018">
    <property type="entry name" value="GAF"/>
</dbReference>